<keyword evidence="4" id="KW-1003">Cell membrane</keyword>
<evidence type="ECO:0000256" key="1">
    <source>
        <dbReference type="ARBA" id="ARBA00004651"/>
    </source>
</evidence>
<comment type="subcellular location">
    <subcellularLocation>
        <location evidence="1">Cell membrane</location>
        <topology evidence="1">Multi-pass membrane protein</topology>
    </subcellularLocation>
</comment>
<keyword evidence="6 9" id="KW-1133">Transmembrane helix</keyword>
<dbReference type="SUPFAM" id="SSF81345">
    <property type="entry name" value="ABC transporter involved in vitamin B12 uptake, BtuC"/>
    <property type="match status" value="1"/>
</dbReference>
<reference evidence="10 11" key="1">
    <citation type="submission" date="2020-03" db="EMBL/GenBank/DDBJ databases">
        <title>Draft genome of Streptomyces sp. ventii, isolated from the Axial Seamount in the Pacific Ocean, and resequencing of the two type strains Streptomyces lonarensis strain NCL 716 and Streptomyces bohaiensis strain 11A07.</title>
        <authorList>
            <person name="Loughran R.M."/>
            <person name="Pfannmuller K.M."/>
            <person name="Wasson B.J."/>
            <person name="Deadmond M.C."/>
            <person name="Paddock B.E."/>
            <person name="Koyack M.J."/>
            <person name="Gallegos D.A."/>
            <person name="Mitchell E.A."/>
            <person name="Ushijima B."/>
            <person name="Saw J.H."/>
            <person name="Mcphail K.L."/>
            <person name="Videau P."/>
        </authorList>
    </citation>
    <scope>NUCLEOTIDE SEQUENCE [LARGE SCALE GENOMIC DNA]</scope>
    <source>
        <strain evidence="11">5675061</strain>
    </source>
</reference>
<accession>A0ABX1ANQ3</accession>
<feature type="transmembrane region" description="Helical" evidence="9">
    <location>
        <begin position="239"/>
        <end position="260"/>
    </location>
</feature>
<evidence type="ECO:0000313" key="10">
    <source>
        <dbReference type="EMBL" id="NJP67048.1"/>
    </source>
</evidence>
<evidence type="ECO:0000256" key="9">
    <source>
        <dbReference type="SAM" id="Phobius"/>
    </source>
</evidence>
<feature type="transmembrane region" description="Helical" evidence="9">
    <location>
        <begin position="104"/>
        <end position="121"/>
    </location>
</feature>
<feature type="region of interest" description="Disordered" evidence="8">
    <location>
        <begin position="1"/>
        <end position="43"/>
    </location>
</feature>
<proteinExistence type="inferred from homology"/>
<feature type="transmembrane region" description="Helical" evidence="9">
    <location>
        <begin position="191"/>
        <end position="212"/>
    </location>
</feature>
<keyword evidence="11" id="KW-1185">Reference proteome</keyword>
<feature type="transmembrane region" description="Helical" evidence="9">
    <location>
        <begin position="133"/>
        <end position="154"/>
    </location>
</feature>
<comment type="similarity">
    <text evidence="2">Belongs to the binding-protein-dependent transport system permease family. FecCD subfamily.</text>
</comment>
<protein>
    <submittedName>
        <fullName evidence="10">Iron chelate uptake ABC transporter family permease subunit</fullName>
    </submittedName>
</protein>
<keyword evidence="5 9" id="KW-0812">Transmembrane</keyword>
<dbReference type="InterPro" id="IPR037294">
    <property type="entry name" value="ABC_BtuC-like"/>
</dbReference>
<keyword evidence="3" id="KW-0813">Transport</keyword>
<evidence type="ECO:0000313" key="11">
    <source>
        <dbReference type="Proteomes" id="UP000746503"/>
    </source>
</evidence>
<gene>
    <name evidence="10" type="ORF">HCJ92_12280</name>
</gene>
<evidence type="ECO:0000256" key="5">
    <source>
        <dbReference type="ARBA" id="ARBA00022692"/>
    </source>
</evidence>
<evidence type="ECO:0000256" key="6">
    <source>
        <dbReference type="ARBA" id="ARBA00022989"/>
    </source>
</evidence>
<evidence type="ECO:0000256" key="4">
    <source>
        <dbReference type="ARBA" id="ARBA00022475"/>
    </source>
</evidence>
<sequence length="375" mass="37736">MTNAPSGAAPPPKAATPDPQSAVPQPAALPGTATDPGGGPARRTRTRTRLLVLAGALAALLAAVVLSLTVGSTYVPPATVLEALRHHDGSAHHITVNDLRVPRTVLGLLVGAALAVSGALMQGLTRNPLADPGLLGVNAGAGFAVALAVAVLGVTRVEDYLFFAFAGAVAATAAVYAIASQGRAGATPLRLTLVGLALGAVLMGLSRTLALLDVQTFDRMRFWDAGTVADRPAGTISAVLPWIIGGLLLALVCTRALNALSLGEHLARSVGVHVGTTRAGVVLTVTLLCGAATAAAGPLAFVGLMVPHVVRRLTGPDYRWIVPGCLLAGPVLVLVADVLGRAAVRSGELQVGVVAALIGAPLLVVLVHTRRAAAL</sequence>
<comment type="caution">
    <text evidence="10">The sequence shown here is derived from an EMBL/GenBank/DDBJ whole genome shotgun (WGS) entry which is preliminary data.</text>
</comment>
<dbReference type="Gene3D" id="1.10.3470.10">
    <property type="entry name" value="ABC transporter involved in vitamin B12 uptake, BtuC"/>
    <property type="match status" value="1"/>
</dbReference>
<feature type="transmembrane region" description="Helical" evidence="9">
    <location>
        <begin position="318"/>
        <end position="339"/>
    </location>
</feature>
<organism evidence="10 11">
    <name type="scientific">Streptomyces spiramenti</name>
    <dbReference type="NCBI Taxonomy" id="2720606"/>
    <lineage>
        <taxon>Bacteria</taxon>
        <taxon>Bacillati</taxon>
        <taxon>Actinomycetota</taxon>
        <taxon>Actinomycetes</taxon>
        <taxon>Kitasatosporales</taxon>
        <taxon>Streptomycetaceae</taxon>
        <taxon>Streptomyces</taxon>
    </lineage>
</organism>
<dbReference type="PANTHER" id="PTHR30472:SF1">
    <property type="entry name" value="FE(3+) DICITRATE TRANSPORT SYSTEM PERMEASE PROTEIN FECC-RELATED"/>
    <property type="match status" value="1"/>
</dbReference>
<dbReference type="Pfam" id="PF01032">
    <property type="entry name" value="FecCD"/>
    <property type="match status" value="1"/>
</dbReference>
<dbReference type="Proteomes" id="UP000746503">
    <property type="component" value="Unassembled WGS sequence"/>
</dbReference>
<dbReference type="PANTHER" id="PTHR30472">
    <property type="entry name" value="FERRIC ENTEROBACTIN TRANSPORT SYSTEM PERMEASE PROTEIN"/>
    <property type="match status" value="1"/>
</dbReference>
<keyword evidence="7 9" id="KW-0472">Membrane</keyword>
<dbReference type="CDD" id="cd06550">
    <property type="entry name" value="TM_ABC_iron-siderophores_like"/>
    <property type="match status" value="1"/>
</dbReference>
<dbReference type="RefSeq" id="WP_167933566.1">
    <property type="nucleotide sequence ID" value="NZ_JAAVJB010000084.1"/>
</dbReference>
<dbReference type="InterPro" id="IPR000522">
    <property type="entry name" value="ABC_transptr_permease_BtuC"/>
</dbReference>
<feature type="transmembrane region" description="Helical" evidence="9">
    <location>
        <begin position="50"/>
        <end position="75"/>
    </location>
</feature>
<feature type="transmembrane region" description="Helical" evidence="9">
    <location>
        <begin position="351"/>
        <end position="369"/>
    </location>
</feature>
<feature type="transmembrane region" description="Helical" evidence="9">
    <location>
        <begin position="281"/>
        <end position="306"/>
    </location>
</feature>
<evidence type="ECO:0000256" key="8">
    <source>
        <dbReference type="SAM" id="MobiDB-lite"/>
    </source>
</evidence>
<feature type="transmembrane region" description="Helical" evidence="9">
    <location>
        <begin position="160"/>
        <end position="179"/>
    </location>
</feature>
<evidence type="ECO:0000256" key="3">
    <source>
        <dbReference type="ARBA" id="ARBA00022448"/>
    </source>
</evidence>
<feature type="compositionally biased region" description="Low complexity" evidence="8">
    <location>
        <begin position="26"/>
        <end position="35"/>
    </location>
</feature>
<evidence type="ECO:0000256" key="2">
    <source>
        <dbReference type="ARBA" id="ARBA00007935"/>
    </source>
</evidence>
<dbReference type="EMBL" id="JAAVJB010000084">
    <property type="protein sequence ID" value="NJP67048.1"/>
    <property type="molecule type" value="Genomic_DNA"/>
</dbReference>
<name>A0ABX1ANQ3_9ACTN</name>
<evidence type="ECO:0000256" key="7">
    <source>
        <dbReference type="ARBA" id="ARBA00023136"/>
    </source>
</evidence>